<dbReference type="GO" id="GO:0005634">
    <property type="term" value="C:nucleus"/>
    <property type="evidence" value="ECO:0007669"/>
    <property type="project" value="TreeGrafter"/>
</dbReference>
<dbReference type="PROSITE" id="PS00092">
    <property type="entry name" value="N6_MTASE"/>
    <property type="match status" value="1"/>
</dbReference>
<organism evidence="2 3">
    <name type="scientific">Byssochlamys spectabilis (strain No. 5 / NBRC 109023)</name>
    <name type="common">Paecilomyces variotii</name>
    <dbReference type="NCBI Taxonomy" id="1356009"/>
    <lineage>
        <taxon>Eukaryota</taxon>
        <taxon>Fungi</taxon>
        <taxon>Dikarya</taxon>
        <taxon>Ascomycota</taxon>
        <taxon>Pezizomycotina</taxon>
        <taxon>Eurotiomycetes</taxon>
        <taxon>Eurotiomycetidae</taxon>
        <taxon>Eurotiales</taxon>
        <taxon>Thermoascaceae</taxon>
        <taxon>Paecilomyces</taxon>
    </lineage>
</organism>
<sequence length="466" mass="52741">MAQSAIICQNSEKTIFIVDIPTSINVSQYIYPSVPGIAQQNGDQKESKYQQRHILSTQPLKTPYPSPEPKTETARKRVLERIPAEERILHDDVFGPLVKDALRELQQTHDGGTPWCLPRCLVEENCRMAKKRRLNEADITPCSISSRSETDLPPLILSPGDNDFESLSEVQNVLVKNTSAVSARLNVKYIATDAGKTDDQRIESTGFTVPPQSTFLFSTLPMERPVSDRYRPIPGIPTEQKFNLILLDPPWPNRSVRRSSHYVTHLYSDMDSLTRYIEAILQAYLYKPDGVSSLKQQKQGEERGGGPTSSSQKSIAAIWVTNTAKSRKAAYDAMLRSGLSITEEWIWVKTTVDGEPVSPIDGLWRKPYEVLVIGQRDMRKREAKDQPKLRRVIAAVPDVHSRKPNLKDLFEMVFFSVAPQDGNVQGNSCRVKYSALEIFARNVTAGWWACGNEVLKFNHEEWWVEK</sequence>
<name>V5FZR9_BYSSN</name>
<dbReference type="Pfam" id="PF05063">
    <property type="entry name" value="MT-A70"/>
    <property type="match status" value="1"/>
</dbReference>
<comment type="caution">
    <text evidence="2">The sequence shown here is derived from an EMBL/GenBank/DDBJ whole genome shotgun (WGS) entry which is preliminary data.</text>
</comment>
<dbReference type="PROSITE" id="PS51143">
    <property type="entry name" value="MT_A70"/>
    <property type="match status" value="1"/>
</dbReference>
<evidence type="ECO:0000313" key="3">
    <source>
        <dbReference type="Proteomes" id="UP000018001"/>
    </source>
</evidence>
<dbReference type="PANTHER" id="PTHR12829:SF4">
    <property type="entry name" value="N(6)-ADENINE-SPECIFIC METHYLTRANSFERASE METTL4"/>
    <property type="match status" value="1"/>
</dbReference>
<dbReference type="EMBL" id="BAUL01000118">
    <property type="protein sequence ID" value="GAD95241.1"/>
    <property type="molecule type" value="Genomic_DNA"/>
</dbReference>
<dbReference type="HOGENOM" id="CLU_027091_4_1_1"/>
<dbReference type="AlphaFoldDB" id="V5FZR9"/>
<dbReference type="Proteomes" id="UP000018001">
    <property type="component" value="Unassembled WGS sequence"/>
</dbReference>
<dbReference type="GO" id="GO:0032259">
    <property type="term" value="P:methylation"/>
    <property type="evidence" value="ECO:0007669"/>
    <property type="project" value="InterPro"/>
</dbReference>
<dbReference type="InterPro" id="IPR002052">
    <property type="entry name" value="DNA_methylase_N6_adenine_CS"/>
</dbReference>
<reference evidence="3" key="1">
    <citation type="journal article" date="2014" name="Genome Announc.">
        <title>Draft genome sequence of the formaldehyde-resistant fungus Byssochlamys spectabilis No. 5 (anamorph Paecilomyces variotii No. 5) (NBRC109023).</title>
        <authorList>
            <person name="Oka T."/>
            <person name="Ekino K."/>
            <person name="Fukuda K."/>
            <person name="Nomura Y."/>
        </authorList>
    </citation>
    <scope>NUCLEOTIDE SEQUENCE [LARGE SCALE GENOMIC DNA]</scope>
    <source>
        <strain evidence="3">No. 5 / NBRC 109023</strain>
    </source>
</reference>
<dbReference type="InterPro" id="IPR007757">
    <property type="entry name" value="MT-A70-like"/>
</dbReference>
<comment type="similarity">
    <text evidence="1">Belongs to the MT-A70-like family.</text>
</comment>
<accession>V5FZR9</accession>
<dbReference type="InParanoid" id="V5FZR9"/>
<dbReference type="PANTHER" id="PTHR12829">
    <property type="entry name" value="N6-ADENOSINE-METHYLTRANSFERASE"/>
    <property type="match status" value="1"/>
</dbReference>
<gene>
    <name evidence="2" type="ORF">PVAR5_3882</name>
</gene>
<keyword evidence="3" id="KW-1185">Reference proteome</keyword>
<evidence type="ECO:0000256" key="1">
    <source>
        <dbReference type="PROSITE-ProRule" id="PRU00489"/>
    </source>
</evidence>
<dbReference type="GO" id="GO:0003676">
    <property type="term" value="F:nucleic acid binding"/>
    <property type="evidence" value="ECO:0007669"/>
    <property type="project" value="InterPro"/>
</dbReference>
<dbReference type="GO" id="GO:0008168">
    <property type="term" value="F:methyltransferase activity"/>
    <property type="evidence" value="ECO:0007669"/>
    <property type="project" value="InterPro"/>
</dbReference>
<protein>
    <submittedName>
        <fullName evidence="2">MT-A70 family</fullName>
    </submittedName>
</protein>
<dbReference type="eggNOG" id="KOG2356">
    <property type="taxonomic scope" value="Eukaryota"/>
</dbReference>
<evidence type="ECO:0000313" key="2">
    <source>
        <dbReference type="EMBL" id="GAD95241.1"/>
    </source>
</evidence>
<dbReference type="OrthoDB" id="61116at2759"/>
<proteinExistence type="inferred from homology"/>